<dbReference type="PANTHER" id="PTHR43140">
    <property type="entry name" value="TYPE-1 RESTRICTION ENZYME ECOKI SPECIFICITY PROTEIN"/>
    <property type="match status" value="1"/>
</dbReference>
<protein>
    <submittedName>
        <fullName evidence="1">Uncharacterized protein</fullName>
    </submittedName>
</protein>
<reference evidence="1" key="2">
    <citation type="submission" date="2022-04" db="EMBL/GenBank/DDBJ databases">
        <authorList>
            <person name="Bromfield E.S.P."/>
            <person name="Cloutier S."/>
        </authorList>
    </citation>
    <scope>NUCLEOTIDE SEQUENCE</scope>
    <source>
        <strain evidence="1">1S5</strain>
    </source>
</reference>
<dbReference type="Proteomes" id="UP000551709">
    <property type="component" value="Chromosome"/>
</dbReference>
<proteinExistence type="predicted"/>
<evidence type="ECO:0000313" key="2">
    <source>
        <dbReference type="Proteomes" id="UP000551709"/>
    </source>
</evidence>
<reference evidence="1" key="1">
    <citation type="journal article" date="2017" name="Syst. Appl. Microbiol.">
        <title>Soybeans inoculated with root zone soils of Canadian native legumes harbour diverse and novel Bradyrhizobium spp. that possess agricultural potential.</title>
        <authorList>
            <person name="Bromfield E.S.P."/>
            <person name="Cloutier S."/>
            <person name="Tambong J.T."/>
            <person name="Tran Thi T.V."/>
        </authorList>
    </citation>
    <scope>NUCLEOTIDE SEQUENCE</scope>
    <source>
        <strain evidence="1">1S5</strain>
    </source>
</reference>
<dbReference type="CDD" id="cd17253">
    <property type="entry name" value="RMtype1_S_Eco933I-TRD2-CR2_like"/>
    <property type="match status" value="1"/>
</dbReference>
<dbReference type="RefSeq" id="WP_166071892.1">
    <property type="nucleotide sequence ID" value="NZ_CP096255.1"/>
</dbReference>
<dbReference type="EMBL" id="CP096255">
    <property type="protein sequence ID" value="UPT87274.1"/>
    <property type="molecule type" value="Genomic_DNA"/>
</dbReference>
<dbReference type="InterPro" id="IPR051212">
    <property type="entry name" value="Type-I_RE_S_subunit"/>
</dbReference>
<dbReference type="Gene3D" id="3.90.220.20">
    <property type="entry name" value="DNA methylase specificity domains"/>
    <property type="match status" value="1"/>
</dbReference>
<evidence type="ECO:0000313" key="1">
    <source>
        <dbReference type="EMBL" id="UPT87274.1"/>
    </source>
</evidence>
<gene>
    <name evidence="1" type="ORF">HAP41_0000045315</name>
</gene>
<organism evidence="1 2">
    <name type="scientific">Bradyrhizobium barranii subsp. apii</name>
    <dbReference type="NCBI Taxonomy" id="2819348"/>
    <lineage>
        <taxon>Bacteria</taxon>
        <taxon>Pseudomonadati</taxon>
        <taxon>Pseudomonadota</taxon>
        <taxon>Alphaproteobacteria</taxon>
        <taxon>Hyphomicrobiales</taxon>
        <taxon>Nitrobacteraceae</taxon>
        <taxon>Bradyrhizobium</taxon>
        <taxon>Bradyrhizobium barranii</taxon>
    </lineage>
</organism>
<dbReference type="AlphaFoldDB" id="A0A8T5V5N2"/>
<dbReference type="PANTHER" id="PTHR43140:SF1">
    <property type="entry name" value="TYPE I RESTRICTION ENZYME ECOKI SPECIFICITY SUBUNIT"/>
    <property type="match status" value="1"/>
</dbReference>
<sequence>MHQSDQNTALSRIGRAKQVPYLRVANVYANALRLDDIAQIGCSDQELKKTLLQQGDLLIVEGNGSLDQIGRVALWNDEIKGCSHQNHIIRGRPGSDLLPSYGLFWLLSPEGRRAIEAVASSSSGLHTLSISKVGGLPIPICNLAEQREIIRRIEAALLWINRVASEGNSARRLIDRLNQAILAKAFRGELLPHNANEDAVDVVPEPFRNRHQGVNSIKAARPPRAAK</sequence>
<name>A0A8T5V5N2_9BRAD</name>
<accession>A0A8T5V5N2</accession>
<dbReference type="SUPFAM" id="SSF116734">
    <property type="entry name" value="DNA methylase specificity domain"/>
    <property type="match status" value="1"/>
</dbReference>
<dbReference type="InterPro" id="IPR044946">
    <property type="entry name" value="Restrct_endonuc_typeI_TRD_sf"/>
</dbReference>